<dbReference type="InterPro" id="IPR013783">
    <property type="entry name" value="Ig-like_fold"/>
</dbReference>
<feature type="domain" description="Fibronectin type-III" evidence="1">
    <location>
        <begin position="496"/>
        <end position="585"/>
    </location>
</feature>
<dbReference type="InterPro" id="IPR036116">
    <property type="entry name" value="FN3_sf"/>
</dbReference>
<evidence type="ECO:0000313" key="2">
    <source>
        <dbReference type="Proteomes" id="UP000515150"/>
    </source>
</evidence>
<dbReference type="Gene3D" id="2.60.40.10">
    <property type="entry name" value="Immunoglobulins"/>
    <property type="match status" value="6"/>
</dbReference>
<feature type="domain" description="Fibronectin type-III" evidence="1">
    <location>
        <begin position="1613"/>
        <end position="1699"/>
    </location>
</feature>
<dbReference type="SUPFAM" id="SSF49265">
    <property type="entry name" value="Fibronectin type III"/>
    <property type="match status" value="13"/>
</dbReference>
<organism evidence="2 3">
    <name type="scientific">Betta splendens</name>
    <name type="common">Siamese fighting fish</name>
    <dbReference type="NCBI Taxonomy" id="158456"/>
    <lineage>
        <taxon>Eukaryota</taxon>
        <taxon>Metazoa</taxon>
        <taxon>Chordata</taxon>
        <taxon>Craniata</taxon>
        <taxon>Vertebrata</taxon>
        <taxon>Euteleostomi</taxon>
        <taxon>Actinopterygii</taxon>
        <taxon>Neopterygii</taxon>
        <taxon>Teleostei</taxon>
        <taxon>Neoteleostei</taxon>
        <taxon>Acanthomorphata</taxon>
        <taxon>Anabantaria</taxon>
        <taxon>Anabantiformes</taxon>
        <taxon>Anabantoidei</taxon>
        <taxon>Osphronemidae</taxon>
        <taxon>Betta</taxon>
    </lineage>
</organism>
<dbReference type="KEGG" id="bspl:121202196"/>
<sequence length="1904" mass="198388">MTNSCALQDIQCGEYLTVYVQAFDDECQSPMALAPVAQTGEETEGRYRTWNSPSCSGASLSAPCTPQNVAAVKDCSPDAITVTWDLSNGAIFYMVMARGSGGAVNSCNSMDLTCKVTGLQCGTNYTVTVIASNFNCNSSESKSITTATAACPPSHVAASLNCDTNEAVISWLGSPTLNSYTATIVDENLGLLSCSSTTTSCSIPNLTCGRLYTATVCYHDGSCPCLPSTAVSFDSVPCGPANVQARVDCASGGLTLGWNASKNAEGYMTVITSSNTTRSYNSSQPTLSVNTLPCGLVYTVRVRSFNHTCLSFASVLPVTETPCVPSNVMVKRNCSQSFMELTWQASSGAKIYTAVAVGRDNVGHTCVSNTTWCRVDGLSCSQVYDVSVAAADDACTSAGSPAVKQPTVPCPPLQLNVSLDCSTNAAALTWSSSANALSYTGRAVSADGHSVTCDAGAALGCRLQGLLCDRDYNFTVSASDGSCHSLDSQPLIQSTAPCPLQNVTNTLDCTSNALTVSWAPRSRPVNCSARAVSRAGAEVLCSTQGSSCTLPSLKCGDQYNVTVKATSSTCEGPSSVATVVYSGVVDCPNNTLQMSWDAAAGAVSYMSTLRGPGNSSISCVTTDLRCLFPVLQCAQTYTLSVAALGSTCNSSNSNVVSARAAPCDPKNVTAVLNCVSGVATVSWGASAGAQYYTVLARSNGLVDSCSSSGTWCQLSQLQCGEDYTVTVLAGDGRCNSSILAKTNVTTAPCAPVIQSYNLDCSSNRAVVTWVQDKDAISVTVGAASILGYSTSCNSSNSSCVLADLQCGNTYTVQAAAQGLQCLSKPSSTFTIVTAPCTPAHVEFTYSCVSGIAVLTWDETLGRKSFYAVVQSGNNTAVCMTDQTDCSLPSLLCGTRAPRWAKLYSHAFASHPPGPCAPANVSTSLVCDNNTAAVSWQPSGAAAYYQVRALGRNGDVKQCNTSSTNCLLPNMVCSETYMITVSPYSATCKGIDSSPYNYVTGSCPPTNVQVSLRCDNNVAHVNWTAALKADLYVVTAVDLRTHNCTSSQTACDLMDLSCGVTSVVTVVTVERGCRSQPSLPVTFQSVICPPANVYGVTNCMNSDITVLWDPSPRSDVTYLLYSKQYRGANAYTYTTQQTSYVVTGLLCSNLYIFRVAARDSSCTSVLSDPTQIETAPCPPTNLTASTDCGTSMGTLSWVPSLYATSYTATATGNRNNHRASCSSNTTACSMKLVCGDQYSAVVVASSETCNSSTGANLTFNSAPCLPDKVTAQVNCTANSFAVQWRPGLGNPVSYTAIAIANNDTQSTCDSTGTSCTISSLKCGLTYGLVVTTSSVSCGTIEGSDYKVQSAPCKPNNVSVDLQCSTNVALVTWANAGPDQTQVVTAVDSRGGSTSCTSNSSSCTFNSLTCGESYVVSVAGHTNSCSSELAAAQGFNTAPCSPNHLTATVDCGTGITTVIWDAARGATSYTVYARGTLGSNAECNTTDTNCNFQNLACGQLYSISVVARHNSCISLVSGTFDFITGPCPQSNLNTTLDCSTNTATVFWRTGRGILYYNASAEALSAPSHSCSTNGSSCNITSLSCGQSYKVSVSGQGQNCPSPGQEWNMINTAPCPPINVTVISSCTSNTITVSWQASQGSASYVAVAENAQGQQWSCTTNSTSCQIPGLLCGQEYQVYVTGVDKQCNGARSQTKVIHTAPCVPYNIQNSLDCLSGVLNVTWQSTGYFLQFRTSVVSSKGQVSVCTTDKHQCVIPNLLCGLAYSVTVVAQDSTCNSSQSPVQQVYTAPCPPSSFLTTLNCSTGAVSVTWNGSEPGAVYVVTAVDTAGHQDNCTSTGGGCGLSTLQCGNEYNVSVTPFRNGCVGRTSPTTLIKTGKHSILLLYIFSICKITVSQVVTLPSLSSSSLRP</sequence>
<dbReference type="PANTHER" id="PTHR47135:SF3">
    <property type="entry name" value="FIBRONECTIN TYPE-III DOMAIN-CONTAINING PROTEIN"/>
    <property type="match status" value="1"/>
</dbReference>
<dbReference type="RefSeq" id="XP_055364580.1">
    <property type="nucleotide sequence ID" value="XM_055508605.1"/>
</dbReference>
<proteinExistence type="predicted"/>
<name>A0A9W2XSK6_BETSP</name>
<dbReference type="OrthoDB" id="9908419at2759"/>
<dbReference type="Pfam" id="PF00041">
    <property type="entry name" value="fn3"/>
    <property type="match status" value="3"/>
</dbReference>
<protein>
    <submittedName>
        <fullName evidence="3">Uncharacterized protein LOC121202196</fullName>
    </submittedName>
</protein>
<dbReference type="InterPro" id="IPR003961">
    <property type="entry name" value="FN3_dom"/>
</dbReference>
<reference evidence="3" key="1">
    <citation type="submission" date="2025-08" db="UniProtKB">
        <authorList>
            <consortium name="RefSeq"/>
        </authorList>
    </citation>
    <scope>IDENTIFICATION</scope>
</reference>
<feature type="domain" description="Fibronectin type-III" evidence="1">
    <location>
        <begin position="661"/>
        <end position="749"/>
    </location>
</feature>
<dbReference type="CDD" id="cd00063">
    <property type="entry name" value="FN3"/>
    <property type="match status" value="4"/>
</dbReference>
<dbReference type="GeneID" id="121202196"/>
<evidence type="ECO:0000313" key="3">
    <source>
        <dbReference type="RefSeq" id="XP_055364580.1"/>
    </source>
</evidence>
<feature type="domain" description="Fibronectin type-III" evidence="1">
    <location>
        <begin position="65"/>
        <end position="154"/>
    </location>
</feature>
<accession>A0A9W2XSK6</accession>
<feature type="domain" description="Fibronectin type-III" evidence="1">
    <location>
        <begin position="1088"/>
        <end position="1176"/>
    </location>
</feature>
<feature type="domain" description="Fibronectin type-III" evidence="1">
    <location>
        <begin position="916"/>
        <end position="1004"/>
    </location>
</feature>
<dbReference type="Proteomes" id="UP000515150">
    <property type="component" value="Chromosome 4"/>
</dbReference>
<evidence type="ECO:0000259" key="1">
    <source>
        <dbReference type="PROSITE" id="PS50853"/>
    </source>
</evidence>
<dbReference type="PROSITE" id="PS50853">
    <property type="entry name" value="FN3"/>
    <property type="match status" value="6"/>
</dbReference>
<keyword evidence="2" id="KW-1185">Reference proteome</keyword>
<dbReference type="SMART" id="SM00060">
    <property type="entry name" value="FN3"/>
    <property type="match status" value="19"/>
</dbReference>
<gene>
    <name evidence="3" type="primary">LOC121202196</name>
</gene>
<dbReference type="PANTHER" id="PTHR47135">
    <property type="entry name" value="FIBRONECTIN TYPE III DOMAIN-CONTAINING PROTEIN 7"/>
    <property type="match status" value="1"/>
</dbReference>